<dbReference type="InterPro" id="IPR011263">
    <property type="entry name" value="DNA-dir_RNA_pol_RpoA/D/Rpb3"/>
</dbReference>
<dbReference type="SMART" id="SM00662">
    <property type="entry name" value="RPOLD"/>
    <property type="match status" value="1"/>
</dbReference>
<dbReference type="GO" id="GO:0046983">
    <property type="term" value="F:protein dimerization activity"/>
    <property type="evidence" value="ECO:0007669"/>
    <property type="project" value="InterPro"/>
</dbReference>
<comment type="catalytic activity">
    <reaction evidence="10 11">
        <text>RNA(n) + a ribonucleoside 5'-triphosphate = RNA(n+1) + diphosphate</text>
        <dbReference type="Rhea" id="RHEA:21248"/>
        <dbReference type="Rhea" id="RHEA-COMP:14527"/>
        <dbReference type="Rhea" id="RHEA-COMP:17342"/>
        <dbReference type="ChEBI" id="CHEBI:33019"/>
        <dbReference type="ChEBI" id="CHEBI:61557"/>
        <dbReference type="ChEBI" id="CHEBI:140395"/>
        <dbReference type="EC" id="2.7.7.6"/>
    </reaction>
</comment>
<dbReference type="Pfam" id="PF01193">
    <property type="entry name" value="RNA_pol_L"/>
    <property type="match status" value="1"/>
</dbReference>
<dbReference type="Pfam" id="PF03118">
    <property type="entry name" value="RNA_pol_A_CTD"/>
    <property type="match status" value="1"/>
</dbReference>
<sequence length="321" mass="36647">MRELVRPQRIDFDKETLSDTYGKLIIEPLERGYGITLGNVFRRVLLSSIPGVAVTSVRIEGISHEFSTIPGVKEDVLEIIQNLKQIRGKIFGEEEKKVRIDVKGPLDLRASYFQNDKEIEIVNPDLHIATLDNEKTHLIMEVTLAKGRGYVEANENKKPDQPLGTIPIDSIFTPIKKVNYEVKPVQIGKRESYDCLILEIFTDGTITPEEALKEAAEILGEYLRLFITKETLRGKIKEEEFLEHGIEEIGLNNLPLNALRSSGIRKIKDLLKKRARELLEIENFGEKSLERIKEKLAEYNLSLAEEVKNETQKKREKAGTR</sequence>
<dbReference type="Gene3D" id="2.170.120.12">
    <property type="entry name" value="DNA-directed RNA polymerase, insert domain"/>
    <property type="match status" value="1"/>
</dbReference>
<dbReference type="EC" id="2.7.7.6" evidence="2 11"/>
<accession>A0A662D2R9</accession>
<dbReference type="InterPro" id="IPR011262">
    <property type="entry name" value="DNA-dir_RNA_pol_insert"/>
</dbReference>
<reference evidence="13 14" key="1">
    <citation type="submission" date="2018-06" db="EMBL/GenBank/DDBJ databases">
        <title>Extensive metabolic versatility and redundancy in microbially diverse, dynamic hydrothermal sediments.</title>
        <authorList>
            <person name="Dombrowski N."/>
            <person name="Teske A."/>
            <person name="Baker B.J."/>
        </authorList>
    </citation>
    <scope>NUCLEOTIDE SEQUENCE [LARGE SCALE GENOMIC DNA]</scope>
    <source>
        <strain evidence="13">B7_G13</strain>
    </source>
</reference>
<dbReference type="Pfam" id="PF01000">
    <property type="entry name" value="RNA_pol_A_bac"/>
    <property type="match status" value="1"/>
</dbReference>
<dbReference type="GO" id="GO:0000428">
    <property type="term" value="C:DNA-directed RNA polymerase complex"/>
    <property type="evidence" value="ECO:0007669"/>
    <property type="project" value="UniProtKB-KW"/>
</dbReference>
<evidence type="ECO:0000256" key="5">
    <source>
        <dbReference type="ARBA" id="ARBA00022679"/>
    </source>
</evidence>
<dbReference type="CDD" id="cd06928">
    <property type="entry name" value="RNAP_alpha_NTD"/>
    <property type="match status" value="1"/>
</dbReference>
<protein>
    <recommendedName>
        <fullName evidence="3 11">DNA-directed RNA polymerase subunit alpha</fullName>
        <shortName evidence="11">RNAP subunit alpha</shortName>
        <ecNumber evidence="2 11">2.7.7.6</ecNumber>
    </recommendedName>
    <alternativeName>
        <fullName evidence="9 11">RNA polymerase subunit alpha</fullName>
    </alternativeName>
    <alternativeName>
        <fullName evidence="8 11">Transcriptase subunit alpha</fullName>
    </alternativeName>
</protein>
<dbReference type="HAMAP" id="MF_00059">
    <property type="entry name" value="RNApol_bact_RpoA"/>
    <property type="match status" value="1"/>
</dbReference>
<evidence type="ECO:0000313" key="13">
    <source>
        <dbReference type="EMBL" id="RLE07680.1"/>
    </source>
</evidence>
<keyword evidence="7 11" id="KW-0804">Transcription</keyword>
<evidence type="ECO:0000256" key="2">
    <source>
        <dbReference type="ARBA" id="ARBA00012418"/>
    </source>
</evidence>
<comment type="subunit">
    <text evidence="11">Homodimer. The RNAP catalytic core consists of 2 alpha, 1 beta, 1 beta' and 1 omega subunit. When a sigma factor is associated with the core the holoenzyme is formed, which can initiate transcription.</text>
</comment>
<feature type="region of interest" description="Alpha C-terminal domain (alpha-CTD)" evidence="11">
    <location>
        <begin position="241"/>
        <end position="321"/>
    </location>
</feature>
<comment type="caution">
    <text evidence="13">The sequence shown here is derived from an EMBL/GenBank/DDBJ whole genome shotgun (WGS) entry which is preliminary data.</text>
</comment>
<evidence type="ECO:0000313" key="14">
    <source>
        <dbReference type="Proteomes" id="UP000277457"/>
    </source>
</evidence>
<dbReference type="AlphaFoldDB" id="A0A662D2R9"/>
<dbReference type="GO" id="GO:0003677">
    <property type="term" value="F:DNA binding"/>
    <property type="evidence" value="ECO:0007669"/>
    <property type="project" value="UniProtKB-UniRule"/>
</dbReference>
<proteinExistence type="inferred from homology"/>
<dbReference type="SUPFAM" id="SSF47789">
    <property type="entry name" value="C-terminal domain of RNA polymerase alpha subunit"/>
    <property type="match status" value="1"/>
</dbReference>
<evidence type="ECO:0000256" key="10">
    <source>
        <dbReference type="ARBA" id="ARBA00048552"/>
    </source>
</evidence>
<evidence type="ECO:0000256" key="1">
    <source>
        <dbReference type="ARBA" id="ARBA00007123"/>
    </source>
</evidence>
<dbReference type="Proteomes" id="UP000277457">
    <property type="component" value="Unassembled WGS sequence"/>
</dbReference>
<dbReference type="NCBIfam" id="NF003513">
    <property type="entry name" value="PRK05182.1-2"/>
    <property type="match status" value="1"/>
</dbReference>
<evidence type="ECO:0000256" key="7">
    <source>
        <dbReference type="ARBA" id="ARBA00023163"/>
    </source>
</evidence>
<dbReference type="EMBL" id="QMPY01000076">
    <property type="protein sequence ID" value="RLE07680.1"/>
    <property type="molecule type" value="Genomic_DNA"/>
</dbReference>
<evidence type="ECO:0000256" key="6">
    <source>
        <dbReference type="ARBA" id="ARBA00022695"/>
    </source>
</evidence>
<evidence type="ECO:0000256" key="4">
    <source>
        <dbReference type="ARBA" id="ARBA00022478"/>
    </source>
</evidence>
<evidence type="ECO:0000256" key="11">
    <source>
        <dbReference type="HAMAP-Rule" id="MF_00059"/>
    </source>
</evidence>
<comment type="function">
    <text evidence="11">DNA-dependent RNA polymerase catalyzes the transcription of DNA into RNA using the four ribonucleoside triphosphates as substrates.</text>
</comment>
<evidence type="ECO:0000259" key="12">
    <source>
        <dbReference type="SMART" id="SM00662"/>
    </source>
</evidence>
<comment type="similarity">
    <text evidence="1 11">Belongs to the RNA polymerase alpha chain family.</text>
</comment>
<keyword evidence="6 11" id="KW-0548">Nucleotidyltransferase</keyword>
<keyword evidence="4 11" id="KW-0240">DNA-directed RNA polymerase</keyword>
<dbReference type="NCBIfam" id="NF003519">
    <property type="entry name" value="PRK05182.2-5"/>
    <property type="match status" value="1"/>
</dbReference>
<dbReference type="SUPFAM" id="SSF55257">
    <property type="entry name" value="RBP11-like subunits of RNA polymerase"/>
    <property type="match status" value="1"/>
</dbReference>
<dbReference type="Gene3D" id="3.30.1360.10">
    <property type="entry name" value="RNA polymerase, RBP11-like subunit"/>
    <property type="match status" value="1"/>
</dbReference>
<dbReference type="InterPro" id="IPR011260">
    <property type="entry name" value="RNAP_asu_C"/>
</dbReference>
<dbReference type="GO" id="GO:0003899">
    <property type="term" value="F:DNA-directed RNA polymerase activity"/>
    <property type="evidence" value="ECO:0007669"/>
    <property type="project" value="UniProtKB-UniRule"/>
</dbReference>
<dbReference type="GO" id="GO:0006351">
    <property type="term" value="P:DNA-templated transcription"/>
    <property type="evidence" value="ECO:0007669"/>
    <property type="project" value="UniProtKB-UniRule"/>
</dbReference>
<dbReference type="GO" id="GO:0005737">
    <property type="term" value="C:cytoplasm"/>
    <property type="evidence" value="ECO:0007669"/>
    <property type="project" value="UniProtKB-ARBA"/>
</dbReference>
<evidence type="ECO:0000256" key="8">
    <source>
        <dbReference type="ARBA" id="ARBA00032524"/>
    </source>
</evidence>
<dbReference type="InterPro" id="IPR036603">
    <property type="entry name" value="RBP11-like"/>
</dbReference>
<organism evidence="13 14">
    <name type="scientific">Aerophobetes bacterium</name>
    <dbReference type="NCBI Taxonomy" id="2030807"/>
    <lineage>
        <taxon>Bacteria</taxon>
        <taxon>Candidatus Aerophobota</taxon>
    </lineage>
</organism>
<gene>
    <name evidence="11" type="primary">rpoA</name>
    <name evidence="13" type="ORF">DRZ78_02550</name>
</gene>
<dbReference type="InterPro" id="IPR036643">
    <property type="entry name" value="RNApol_insert_sf"/>
</dbReference>
<dbReference type="FunFam" id="2.170.120.12:FF:000001">
    <property type="entry name" value="DNA-directed RNA polymerase subunit alpha"/>
    <property type="match status" value="1"/>
</dbReference>
<evidence type="ECO:0000256" key="3">
    <source>
        <dbReference type="ARBA" id="ARBA00015972"/>
    </source>
</evidence>
<dbReference type="NCBIfam" id="TIGR02027">
    <property type="entry name" value="rpoA"/>
    <property type="match status" value="1"/>
</dbReference>
<comment type="domain">
    <text evidence="11">The N-terminal domain is essential for RNAP assembly and basal transcription, whereas the C-terminal domain is involved in interaction with transcriptional regulators and with upstream promoter elements.</text>
</comment>
<evidence type="ECO:0000256" key="9">
    <source>
        <dbReference type="ARBA" id="ARBA00033070"/>
    </source>
</evidence>
<feature type="domain" description="DNA-directed RNA polymerase RpoA/D/Rpb3-type" evidence="12">
    <location>
        <begin position="21"/>
        <end position="229"/>
    </location>
</feature>
<feature type="region of interest" description="Alpha N-terminal domain (alpha-NTD)" evidence="11">
    <location>
        <begin position="1"/>
        <end position="229"/>
    </location>
</feature>
<name>A0A662D2R9_UNCAE</name>
<dbReference type="Gene3D" id="1.10.150.20">
    <property type="entry name" value="5' to 3' exonuclease, C-terminal subdomain"/>
    <property type="match status" value="1"/>
</dbReference>
<dbReference type="InterPro" id="IPR011773">
    <property type="entry name" value="DNA-dir_RpoA"/>
</dbReference>
<keyword evidence="5 11" id="KW-0808">Transferase</keyword>
<dbReference type="SUPFAM" id="SSF56553">
    <property type="entry name" value="Insert subdomain of RNA polymerase alpha subunit"/>
    <property type="match status" value="1"/>
</dbReference>